<gene>
    <name evidence="3" type="ORF">G8O30_07035</name>
</gene>
<dbReference type="EMBL" id="CP049742">
    <property type="protein sequence ID" value="QPC46734.1"/>
    <property type="molecule type" value="Genomic_DNA"/>
</dbReference>
<keyword evidence="2" id="KW-1133">Transmembrane helix</keyword>
<dbReference type="Proteomes" id="UP000593626">
    <property type="component" value="Chromosome"/>
</dbReference>
<dbReference type="AlphaFoldDB" id="A0A7S8CB53"/>
<evidence type="ECO:0008006" key="5">
    <source>
        <dbReference type="Google" id="ProtNLM"/>
    </source>
</evidence>
<feature type="transmembrane region" description="Helical" evidence="2">
    <location>
        <begin position="47"/>
        <end position="69"/>
    </location>
</feature>
<feature type="region of interest" description="Disordered" evidence="1">
    <location>
        <begin position="78"/>
        <end position="133"/>
    </location>
</feature>
<reference evidence="3 4" key="1">
    <citation type="submission" date="2019-07" db="EMBL/GenBank/DDBJ databases">
        <title>Genome sequence of 2 isolates from Red Sea Mangroves.</title>
        <authorList>
            <person name="Sefrji F."/>
            <person name="Michoud G."/>
            <person name="Merlino G."/>
            <person name="Daffonchio D."/>
        </authorList>
    </citation>
    <scope>NUCLEOTIDE SEQUENCE [LARGE SCALE GENOMIC DNA]</scope>
    <source>
        <strain evidence="3 4">R1DC41</strain>
    </source>
</reference>
<keyword evidence="2" id="KW-0472">Membrane</keyword>
<keyword evidence="2" id="KW-0812">Transmembrane</keyword>
<feature type="compositionally biased region" description="Basic and acidic residues" evidence="1">
    <location>
        <begin position="108"/>
        <end position="133"/>
    </location>
</feature>
<accession>A0A7S8CB53</accession>
<organism evidence="3 4">
    <name type="scientific">Mangrovibacillus cuniculi</name>
    <dbReference type="NCBI Taxonomy" id="2593652"/>
    <lineage>
        <taxon>Bacteria</taxon>
        <taxon>Bacillati</taxon>
        <taxon>Bacillota</taxon>
        <taxon>Bacilli</taxon>
        <taxon>Bacillales</taxon>
        <taxon>Bacillaceae</taxon>
        <taxon>Mangrovibacillus</taxon>
    </lineage>
</organism>
<evidence type="ECO:0000313" key="4">
    <source>
        <dbReference type="Proteomes" id="UP000593626"/>
    </source>
</evidence>
<dbReference type="KEGG" id="mcui:G8O30_07035"/>
<evidence type="ECO:0000313" key="3">
    <source>
        <dbReference type="EMBL" id="QPC46734.1"/>
    </source>
</evidence>
<evidence type="ECO:0000256" key="2">
    <source>
        <dbReference type="SAM" id="Phobius"/>
    </source>
</evidence>
<protein>
    <recommendedName>
        <fullName evidence="5">GerMN domain-containing protein</fullName>
    </recommendedName>
</protein>
<evidence type="ECO:0000256" key="1">
    <source>
        <dbReference type="SAM" id="MobiDB-lite"/>
    </source>
</evidence>
<keyword evidence="4" id="KW-1185">Reference proteome</keyword>
<proteinExistence type="predicted"/>
<feature type="compositionally biased region" description="Polar residues" evidence="1">
    <location>
        <begin position="95"/>
        <end position="107"/>
    </location>
</feature>
<name>A0A7S8CB53_9BACI</name>
<dbReference type="RefSeq" id="WP_239674268.1">
    <property type="nucleotide sequence ID" value="NZ_CP049742.1"/>
</dbReference>
<sequence length="414" mass="46669">MSKRNWDDEQLESLFKQMPSFKDKRSFQEVMRDSQSPDIERDHTKKILAPFVALAAVMVLSILSASFLMQRDSSEQLALQERSGSEEKEQVESGLDNSDQVSMFNASEETKETADEDSANKFEDTTEGEATQKEYTIETANYTSLNGVYETVENAVYIPIIVETKDATFLPLTVEWQTEAPMNEVVQEIVLEDGIKDETLNLADFLPLKATLSFNDEVKRLTVVLDENHPYNTTGLESAFIDLINTSYEFLGPVTVDIQTNDGKRASFSHLGEIKPFELNSENQPTLYYSYPVAVAELPYAFNGIPTDKDNLQEAIEELKISPSSFDQATVPENVEVLVEENGEQASVTLTNEWDSVIPPIVTIESILHTANTFGFTSVKFNNFPTENISLDLSKPIEAKGHVNVYRYDQWKEE</sequence>